<accession>A0A7S3JUG8</accession>
<dbReference type="PROSITE" id="PS50016">
    <property type="entry name" value="ZF_PHD_2"/>
    <property type="match status" value="3"/>
</dbReference>
<dbReference type="InterPro" id="IPR011011">
    <property type="entry name" value="Znf_FYVE_PHD"/>
</dbReference>
<feature type="domain" description="PHD-type" evidence="7">
    <location>
        <begin position="652"/>
        <end position="772"/>
    </location>
</feature>
<organism evidence="8">
    <name type="scientific">Aureoumbra lagunensis</name>
    <dbReference type="NCBI Taxonomy" id="44058"/>
    <lineage>
        <taxon>Eukaryota</taxon>
        <taxon>Sar</taxon>
        <taxon>Stramenopiles</taxon>
        <taxon>Ochrophyta</taxon>
        <taxon>Pelagophyceae</taxon>
        <taxon>Pelagomonadales</taxon>
        <taxon>Aureoumbra</taxon>
    </lineage>
</organism>
<evidence type="ECO:0000256" key="2">
    <source>
        <dbReference type="ARBA" id="ARBA00022771"/>
    </source>
</evidence>
<dbReference type="InterPro" id="IPR050701">
    <property type="entry name" value="Histone_Mod_Regulator"/>
</dbReference>
<dbReference type="Pfam" id="PF13771">
    <property type="entry name" value="zf-HC5HC2H"/>
    <property type="match status" value="1"/>
</dbReference>
<feature type="compositionally biased region" description="Polar residues" evidence="5">
    <location>
        <begin position="1029"/>
        <end position="1059"/>
    </location>
</feature>
<feature type="compositionally biased region" description="Polar residues" evidence="5">
    <location>
        <begin position="1137"/>
        <end position="1149"/>
    </location>
</feature>
<dbReference type="PANTHER" id="PTHR13793">
    <property type="entry name" value="PHD FINGER PROTEINS"/>
    <property type="match status" value="1"/>
</dbReference>
<dbReference type="Pfam" id="PF13832">
    <property type="entry name" value="zf-HC5HC2H_2"/>
    <property type="match status" value="1"/>
</dbReference>
<feature type="compositionally biased region" description="Basic residues" evidence="5">
    <location>
        <begin position="1067"/>
        <end position="1078"/>
    </location>
</feature>
<feature type="region of interest" description="Disordered" evidence="5">
    <location>
        <begin position="328"/>
        <end position="361"/>
    </location>
</feature>
<dbReference type="GO" id="GO:0008270">
    <property type="term" value="F:zinc ion binding"/>
    <property type="evidence" value="ECO:0007669"/>
    <property type="project" value="UniProtKB-KW"/>
</dbReference>
<dbReference type="InterPro" id="IPR001965">
    <property type="entry name" value="Znf_PHD"/>
</dbReference>
<dbReference type="CDD" id="cd15571">
    <property type="entry name" value="ePHD"/>
    <property type="match status" value="1"/>
</dbReference>
<feature type="domain" description="PHD-type" evidence="6">
    <location>
        <begin position="888"/>
        <end position="945"/>
    </location>
</feature>
<dbReference type="InterPro" id="IPR019787">
    <property type="entry name" value="Znf_PHD-finger"/>
</dbReference>
<dbReference type="InterPro" id="IPR034732">
    <property type="entry name" value="EPHD"/>
</dbReference>
<dbReference type="PANTHER" id="PTHR13793:SF107">
    <property type="entry name" value="BROMODOMAIN-CONTAINING PROTEIN HOMOLOG"/>
    <property type="match status" value="1"/>
</dbReference>
<feature type="region of interest" description="Disordered" evidence="5">
    <location>
        <begin position="1014"/>
        <end position="1102"/>
    </location>
</feature>
<dbReference type="EMBL" id="HBIJ01008717">
    <property type="protein sequence ID" value="CAE0365406.1"/>
    <property type="molecule type" value="Transcribed_RNA"/>
</dbReference>
<dbReference type="Gene3D" id="3.30.40.10">
    <property type="entry name" value="Zinc/RING finger domain, C3HC4 (zinc finger)"/>
    <property type="match status" value="6"/>
</dbReference>
<dbReference type="InterPro" id="IPR019786">
    <property type="entry name" value="Zinc_finger_PHD-type_CS"/>
</dbReference>
<dbReference type="SUPFAM" id="SSF57903">
    <property type="entry name" value="FYVE/PHD zinc finger"/>
    <property type="match status" value="4"/>
</dbReference>
<dbReference type="Pfam" id="PF13831">
    <property type="entry name" value="PHD_2"/>
    <property type="match status" value="1"/>
</dbReference>
<keyword evidence="1" id="KW-0479">Metal-binding</keyword>
<evidence type="ECO:0000256" key="5">
    <source>
        <dbReference type="SAM" id="MobiDB-lite"/>
    </source>
</evidence>
<sequence>MEAQENEVNIPKSTIIEEDDDGFCGVCGSAHSEEGDALLYCDGTACKVAIHQLCYGVTVLPPENEKWLCEPCIARTEIELKKAEQTQNKQVISSSQCQKSIDEEDTGESQIQQDEIVPVDIKTSKNEIIFEEEGQSALPSVCMICKMKGHEALAWKRATLLGRDDALNFKFDRGTDLNGWVHTACALWVPGASFLNDEKMDIAIIGDLNPQRANLKCSLCGISGHCIQCSGKRCAAAFHPICIITELLGPREWSQDPINRWRRGVSKGIGHVLCYRHCRWHKKKESNLDEDNDSQVVIQKSEYELEREARIAQNALFLASLGLGNNSENINKKTSSRKKSSNNAPPTSVGTRRSPRERKSTVTYVDPSISIGFRTKEEIQNEKAQAEARKHKKRLIYAEKCAAAAAADDAKYLLRRLLADRLDAAQAIALARAAARDAERKIEEQRKWEIYEANRVIETAKRDLLAAARQAEKEKLAAEREAKKRRMAAEKEAAKLQKELEKDQRDAARAVKGALEEEERRQAATLREAMSKARDRYKRIHNSERRGKKPDLIASDAKIAELLLVSKYQQQLRLKGLRTLNMASLREAPNDDTHNLSTMETRPKKKHRTRTCSSKQQKTTKEDYVDEAIPEPVFPTSAEEIANTIEAEASHLPPCCFCGSSDDNFDSASGAFIPNIFLRPASSAKPQGTLIRSHTRCANLAPNVYTDQHDVYYNVLPAASRAHKQRCKGCGRLGANIQCLASDCKNFYHVPCAVSTLWAFGADKSFYCPEHRTDDNLECCVDRLGERWVSKSNRSAWELTQTETCDDEARPTQVPRNILGLATGVHCPKCLKYDPRNDEDYVGCDYCRSWWHPSCAGIIKPRAQARLNKLETWMCPDCEQKQRTLEEETVCICGVRSVDSINVPMLLCENCEIWHHPACVNVSNTDFAKFSASTDPWFCPTCAVKPRVCLCHRPRNANAQFITCETCNNDYHPACVGLEPDEAQRYAKAKDRGDTTVLPYICPTCYANVKEERSRKIKNTKRRKMLGSETLSQQDSTTNGENVRNRQVQEASLQNSSKPATDELPRKRYKPAARRSKKPAATTTIITTTSAPPQEQQHPFFNNSGPMASVYSSSRTIPNIDLSQPIYSGRYSYGTNSPNHFQRGINYQHQSPQPPPQSPSHFLAPMPPPPLPNYSPQFITSHSPHHQRLFDQYKEHHQ</sequence>
<feature type="region of interest" description="Disordered" evidence="5">
    <location>
        <begin position="588"/>
        <end position="623"/>
    </location>
</feature>
<evidence type="ECO:0008006" key="9">
    <source>
        <dbReference type="Google" id="ProtNLM"/>
    </source>
</evidence>
<dbReference type="Pfam" id="PF00628">
    <property type="entry name" value="PHD"/>
    <property type="match status" value="3"/>
</dbReference>
<dbReference type="SMART" id="SM00249">
    <property type="entry name" value="PHD"/>
    <property type="match status" value="6"/>
</dbReference>
<feature type="domain" description="PHD-type" evidence="6">
    <location>
        <begin position="824"/>
        <end position="881"/>
    </location>
</feature>
<feature type="region of interest" description="Disordered" evidence="5">
    <location>
        <begin position="1137"/>
        <end position="1198"/>
    </location>
</feature>
<dbReference type="PROSITE" id="PS01359">
    <property type="entry name" value="ZF_PHD_1"/>
    <property type="match status" value="1"/>
</dbReference>
<protein>
    <recommendedName>
        <fullName evidence="9">PHD-type domain-containing protein</fullName>
    </recommendedName>
</protein>
<dbReference type="InterPro" id="IPR013083">
    <property type="entry name" value="Znf_RING/FYVE/PHD"/>
</dbReference>
<reference evidence="8" key="1">
    <citation type="submission" date="2021-01" db="EMBL/GenBank/DDBJ databases">
        <authorList>
            <person name="Corre E."/>
            <person name="Pelletier E."/>
            <person name="Niang G."/>
            <person name="Scheremetjew M."/>
            <person name="Finn R."/>
            <person name="Kale V."/>
            <person name="Holt S."/>
            <person name="Cochrane G."/>
            <person name="Meng A."/>
            <person name="Brown T."/>
            <person name="Cohen L."/>
        </authorList>
    </citation>
    <scope>NUCLEOTIDE SEQUENCE</scope>
    <source>
        <strain evidence="8">CCMP1510</strain>
    </source>
</reference>
<evidence type="ECO:0000256" key="4">
    <source>
        <dbReference type="PROSITE-ProRule" id="PRU00146"/>
    </source>
</evidence>
<keyword evidence="2 4" id="KW-0863">Zinc-finger</keyword>
<feature type="domain" description="PHD-type" evidence="6">
    <location>
        <begin position="21"/>
        <end position="75"/>
    </location>
</feature>
<proteinExistence type="predicted"/>
<feature type="region of interest" description="Disordered" evidence="5">
    <location>
        <begin position="523"/>
        <end position="549"/>
    </location>
</feature>
<evidence type="ECO:0000259" key="7">
    <source>
        <dbReference type="PROSITE" id="PS51805"/>
    </source>
</evidence>
<gene>
    <name evidence="8" type="ORF">ALAG00032_LOCUS6149</name>
</gene>
<evidence type="ECO:0000259" key="6">
    <source>
        <dbReference type="PROSITE" id="PS50016"/>
    </source>
</evidence>
<dbReference type="AlphaFoldDB" id="A0A7S3JUG8"/>
<feature type="domain" description="PHD-type" evidence="7">
    <location>
        <begin position="156"/>
        <end position="272"/>
    </location>
</feature>
<feature type="compositionally biased region" description="Low complexity" evidence="5">
    <location>
        <begin position="1079"/>
        <end position="1093"/>
    </location>
</feature>
<feature type="compositionally biased region" description="Basic and acidic residues" evidence="5">
    <location>
        <begin position="1188"/>
        <end position="1198"/>
    </location>
</feature>
<evidence type="ECO:0000313" key="8">
    <source>
        <dbReference type="EMBL" id="CAE0365406.1"/>
    </source>
</evidence>
<keyword evidence="3" id="KW-0862">Zinc</keyword>
<dbReference type="GO" id="GO:0006357">
    <property type="term" value="P:regulation of transcription by RNA polymerase II"/>
    <property type="evidence" value="ECO:0007669"/>
    <property type="project" value="TreeGrafter"/>
</dbReference>
<evidence type="ECO:0000256" key="1">
    <source>
        <dbReference type="ARBA" id="ARBA00022723"/>
    </source>
</evidence>
<dbReference type="PROSITE" id="PS51805">
    <property type="entry name" value="EPHD"/>
    <property type="match status" value="2"/>
</dbReference>
<name>A0A7S3JUG8_9STRA</name>
<evidence type="ECO:0000256" key="3">
    <source>
        <dbReference type="ARBA" id="ARBA00022833"/>
    </source>
</evidence>
<feature type="compositionally biased region" description="Basic residues" evidence="5">
    <location>
        <begin position="1015"/>
        <end position="1025"/>
    </location>
</feature>